<dbReference type="RefSeq" id="XP_046597164.1">
    <property type="nucleotide sequence ID" value="XM_046741208.1"/>
</dbReference>
<dbReference type="SUPFAM" id="SSF53850">
    <property type="entry name" value="Periplasmic binding protein-like II"/>
    <property type="match status" value="1"/>
</dbReference>
<sequence length="620" mass="71425">MCRIIFGVIATISVAVLLIEKSEEGKSPLRSSFYGTLEYEDDLTDNYEVLLLELAKRQSAKSTVNVVLSHQGCSVCDSVLAELMNALAQTYLTFNLESTGDSIDEKNTGLISSVGKFRSVIFLTVNVPDFFHKFSKLRLKYAWNPRAEHLIFAVIKPNADELEMVFNECWIHRVLNCAVIGHNREQAYTYNPYLNHRLEMREVVDWSGMFYDKLRNMNGHSIRSKYIPYSGSGLVKWVKEERVFKIFGTDFGHAKAVYKAMNATSSSINVTEAQFLSYQNFTYRYERWADHQFGGSEMWLNYMPYGTKFKERIERSYPVARGDIRILAPKSSIKMPSLLAPYNKATWICVLTTLAVFSIYLHIFNKLRGIIDNALLRTLGVFLGMDLMNGRQELVQRFTFAMLMLFSLLILNAYQGSLYSVLATSSYHPEIDTLPQLHQRTKSLWALQNIAVHLPRQELGLRVFTFDTVAYVDYMATHRDEAYAFSNTMADYISRRKILSENGVPFYHIMKEYFIPGFRVYFLPYGSPYLEKIDRIVLACNEAGLSEYWKEESYFQDILTGDTMISTSAERPLKKLSLHTQLMSFYIWGAGLFTSLCCFIAEIYFYHDLKKGASRQPATR</sequence>
<dbReference type="GeneID" id="124294694"/>
<evidence type="ECO:0000256" key="1">
    <source>
        <dbReference type="ARBA" id="ARBA00004651"/>
    </source>
</evidence>
<evidence type="ECO:0000256" key="2">
    <source>
        <dbReference type="ARBA" id="ARBA00022475"/>
    </source>
</evidence>
<dbReference type="Proteomes" id="UP000829291">
    <property type="component" value="Chromosome 5"/>
</dbReference>
<keyword evidence="6" id="KW-0675">Receptor</keyword>
<evidence type="ECO:0000313" key="11">
    <source>
        <dbReference type="RefSeq" id="XP_046597164.1"/>
    </source>
</evidence>
<feature type="chain" id="PRO_5046492459" evidence="9">
    <location>
        <begin position="16"/>
        <end position="620"/>
    </location>
</feature>
<reference evidence="11" key="1">
    <citation type="submission" date="2025-08" db="UniProtKB">
        <authorList>
            <consortium name="RefSeq"/>
        </authorList>
    </citation>
    <scope>IDENTIFICATION</scope>
    <source>
        <tissue evidence="11">Thorax and Abdomen</tissue>
    </source>
</reference>
<keyword evidence="4 8" id="KW-1133">Transmembrane helix</keyword>
<keyword evidence="7" id="KW-0325">Glycoprotein</keyword>
<feature type="transmembrane region" description="Helical" evidence="8">
    <location>
        <begin position="345"/>
        <end position="363"/>
    </location>
</feature>
<name>A0ABM3GA74_NEOLC</name>
<evidence type="ECO:0000256" key="6">
    <source>
        <dbReference type="ARBA" id="ARBA00023170"/>
    </source>
</evidence>
<keyword evidence="5 8" id="KW-0472">Membrane</keyword>
<evidence type="ECO:0000256" key="7">
    <source>
        <dbReference type="ARBA" id="ARBA00023180"/>
    </source>
</evidence>
<protein>
    <submittedName>
        <fullName evidence="11">Uncharacterized protein LOC124294694</fullName>
    </submittedName>
</protein>
<evidence type="ECO:0000256" key="4">
    <source>
        <dbReference type="ARBA" id="ARBA00022989"/>
    </source>
</evidence>
<feature type="transmembrane region" description="Helical" evidence="8">
    <location>
        <begin position="585"/>
        <end position="606"/>
    </location>
</feature>
<accession>A0ABM3GA74</accession>
<dbReference type="InterPro" id="IPR052192">
    <property type="entry name" value="Insect_Ionotropic_Sensory_Rcpt"/>
</dbReference>
<evidence type="ECO:0000256" key="8">
    <source>
        <dbReference type="SAM" id="Phobius"/>
    </source>
</evidence>
<dbReference type="PANTHER" id="PTHR42643:SF38">
    <property type="entry name" value="IONOTROPIC RECEPTOR 100A"/>
    <property type="match status" value="1"/>
</dbReference>
<proteinExistence type="predicted"/>
<evidence type="ECO:0000256" key="5">
    <source>
        <dbReference type="ARBA" id="ARBA00023136"/>
    </source>
</evidence>
<feature type="signal peptide" evidence="9">
    <location>
        <begin position="1"/>
        <end position="15"/>
    </location>
</feature>
<evidence type="ECO:0000313" key="10">
    <source>
        <dbReference type="Proteomes" id="UP000829291"/>
    </source>
</evidence>
<keyword evidence="9" id="KW-0732">Signal</keyword>
<feature type="transmembrane region" description="Helical" evidence="8">
    <location>
        <begin position="394"/>
        <end position="414"/>
    </location>
</feature>
<dbReference type="Gene3D" id="1.10.287.70">
    <property type="match status" value="1"/>
</dbReference>
<comment type="subcellular location">
    <subcellularLocation>
        <location evidence="1">Cell membrane</location>
        <topology evidence="1">Multi-pass membrane protein</topology>
    </subcellularLocation>
</comment>
<keyword evidence="2" id="KW-1003">Cell membrane</keyword>
<dbReference type="PANTHER" id="PTHR42643">
    <property type="entry name" value="IONOTROPIC RECEPTOR 20A-RELATED"/>
    <property type="match status" value="1"/>
</dbReference>
<gene>
    <name evidence="11" type="primary">LOC124294694</name>
</gene>
<keyword evidence="10" id="KW-1185">Reference proteome</keyword>
<evidence type="ECO:0000256" key="9">
    <source>
        <dbReference type="SAM" id="SignalP"/>
    </source>
</evidence>
<evidence type="ECO:0000256" key="3">
    <source>
        <dbReference type="ARBA" id="ARBA00022692"/>
    </source>
</evidence>
<keyword evidence="3 8" id="KW-0812">Transmembrane</keyword>
<organism evidence="10 11">
    <name type="scientific">Neodiprion lecontei</name>
    <name type="common">Redheaded pine sawfly</name>
    <dbReference type="NCBI Taxonomy" id="441921"/>
    <lineage>
        <taxon>Eukaryota</taxon>
        <taxon>Metazoa</taxon>
        <taxon>Ecdysozoa</taxon>
        <taxon>Arthropoda</taxon>
        <taxon>Hexapoda</taxon>
        <taxon>Insecta</taxon>
        <taxon>Pterygota</taxon>
        <taxon>Neoptera</taxon>
        <taxon>Endopterygota</taxon>
        <taxon>Hymenoptera</taxon>
        <taxon>Tenthredinoidea</taxon>
        <taxon>Diprionidae</taxon>
        <taxon>Diprioninae</taxon>
        <taxon>Neodiprion</taxon>
    </lineage>
</organism>